<dbReference type="AlphaFoldDB" id="A0AAE0EZB0"/>
<dbReference type="SUPFAM" id="SSF53254">
    <property type="entry name" value="Phosphoglycerate mutase-like"/>
    <property type="match status" value="1"/>
</dbReference>
<dbReference type="InterPro" id="IPR029033">
    <property type="entry name" value="His_PPase_superfam"/>
</dbReference>
<keyword evidence="2" id="KW-1185">Reference proteome</keyword>
<dbReference type="PANTHER" id="PTHR16469">
    <property type="entry name" value="UBIQUITIN-ASSOCIATED AND SH3 DOMAIN-CONTAINING BA-RELATED"/>
    <property type="match status" value="1"/>
</dbReference>
<accession>A0AAE0EZB0</accession>
<dbReference type="Proteomes" id="UP001190700">
    <property type="component" value="Unassembled WGS sequence"/>
</dbReference>
<organism evidence="1 2">
    <name type="scientific">Cymbomonas tetramitiformis</name>
    <dbReference type="NCBI Taxonomy" id="36881"/>
    <lineage>
        <taxon>Eukaryota</taxon>
        <taxon>Viridiplantae</taxon>
        <taxon>Chlorophyta</taxon>
        <taxon>Pyramimonadophyceae</taxon>
        <taxon>Pyramimonadales</taxon>
        <taxon>Pyramimonadaceae</taxon>
        <taxon>Cymbomonas</taxon>
    </lineage>
</organism>
<protein>
    <recommendedName>
        <fullName evidence="3">Histidine phosphatase family protein</fullName>
    </recommendedName>
</protein>
<dbReference type="InterPro" id="IPR013078">
    <property type="entry name" value="His_Pase_superF_clade-1"/>
</dbReference>
<dbReference type="CDD" id="cd07067">
    <property type="entry name" value="HP_PGM_like"/>
    <property type="match status" value="1"/>
</dbReference>
<gene>
    <name evidence="1" type="ORF">CYMTET_45820</name>
</gene>
<evidence type="ECO:0000313" key="2">
    <source>
        <dbReference type="Proteomes" id="UP001190700"/>
    </source>
</evidence>
<proteinExistence type="predicted"/>
<dbReference type="SMART" id="SM00855">
    <property type="entry name" value="PGAM"/>
    <property type="match status" value="1"/>
</dbReference>
<dbReference type="InterPro" id="IPR051710">
    <property type="entry name" value="Phosphatase_SH3-domain"/>
</dbReference>
<name>A0AAE0EZB0_9CHLO</name>
<sequence>MRVYICRHAQSGNNILEDQSGGASGRQADPPITPLGVEQAALLGQRFADELANLPENERVTEIYSSPMTRALQTSLPIAKALNLPVQVRADIHEQGGCFTGTRKRAKSGVQVDGEPGLNVVGMRKLCDPVEIVVPEVVPAAALALLQYRPVSL</sequence>
<evidence type="ECO:0008006" key="3">
    <source>
        <dbReference type="Google" id="ProtNLM"/>
    </source>
</evidence>
<dbReference type="Gene3D" id="3.40.50.1240">
    <property type="entry name" value="Phosphoglycerate mutase-like"/>
    <property type="match status" value="1"/>
</dbReference>
<dbReference type="EMBL" id="LGRX02031702">
    <property type="protein sequence ID" value="KAK3244570.1"/>
    <property type="molecule type" value="Genomic_DNA"/>
</dbReference>
<comment type="caution">
    <text evidence="1">The sequence shown here is derived from an EMBL/GenBank/DDBJ whole genome shotgun (WGS) entry which is preliminary data.</text>
</comment>
<reference evidence="1 2" key="1">
    <citation type="journal article" date="2015" name="Genome Biol. Evol.">
        <title>Comparative Genomics of a Bacterivorous Green Alga Reveals Evolutionary Causalities and Consequences of Phago-Mixotrophic Mode of Nutrition.</title>
        <authorList>
            <person name="Burns J.A."/>
            <person name="Paasch A."/>
            <person name="Narechania A."/>
            <person name="Kim E."/>
        </authorList>
    </citation>
    <scope>NUCLEOTIDE SEQUENCE [LARGE SCALE GENOMIC DNA]</scope>
    <source>
        <strain evidence="1 2">PLY_AMNH</strain>
    </source>
</reference>
<dbReference type="Pfam" id="PF00300">
    <property type="entry name" value="His_Phos_1"/>
    <property type="match status" value="1"/>
</dbReference>
<dbReference type="PANTHER" id="PTHR16469:SF27">
    <property type="entry name" value="UBIQUITIN-ASSOCIATED AND SH3 DOMAIN-CONTAINING BA-RELATED"/>
    <property type="match status" value="1"/>
</dbReference>
<evidence type="ECO:0000313" key="1">
    <source>
        <dbReference type="EMBL" id="KAK3244570.1"/>
    </source>
</evidence>